<protein>
    <submittedName>
        <fullName evidence="1">DUF192 domain-containing protein</fullName>
    </submittedName>
</protein>
<comment type="caution">
    <text evidence="1">The sequence shown here is derived from an EMBL/GenBank/DDBJ whole genome shotgun (WGS) entry which is preliminary data.</text>
</comment>
<dbReference type="InterPro" id="IPR003795">
    <property type="entry name" value="DUF192"/>
</dbReference>
<dbReference type="Pfam" id="PF02643">
    <property type="entry name" value="DUF192"/>
    <property type="match status" value="1"/>
</dbReference>
<evidence type="ECO:0000313" key="2">
    <source>
        <dbReference type="Proteomes" id="UP000630660"/>
    </source>
</evidence>
<dbReference type="InterPro" id="IPR038695">
    <property type="entry name" value="Saro_0823-like_sf"/>
</dbReference>
<name>A0A9D5QDG9_UNCW3</name>
<dbReference type="PANTHER" id="PTHR37953:SF1">
    <property type="entry name" value="UPF0127 PROTEIN MJ1496"/>
    <property type="match status" value="1"/>
</dbReference>
<sequence length="167" mass="18802">MWFRILAISCATILSFGCNRISHDKAGLEPPDIEVDIPGVKENRSLRQIEMSIGGEEVTLEVVVDREERRQGLMYRDSLAPNAGMLFIFPSNLYGPFWMKNTYIPLSIAFISSDSVIVGIIDRMEPLDTVTKYMPDAPYRYAVEMNAGWFKNHGVEVGDTLEIPSVP</sequence>
<dbReference type="AlphaFoldDB" id="A0A9D5QDG9"/>
<organism evidence="1 2">
    <name type="scientific">candidate division WOR-3 bacterium</name>
    <dbReference type="NCBI Taxonomy" id="2052148"/>
    <lineage>
        <taxon>Bacteria</taxon>
        <taxon>Bacteria division WOR-3</taxon>
    </lineage>
</organism>
<dbReference type="Gene3D" id="2.60.120.1140">
    <property type="entry name" value="Protein of unknown function DUF192"/>
    <property type="match status" value="1"/>
</dbReference>
<reference evidence="1" key="1">
    <citation type="submission" date="2019-11" db="EMBL/GenBank/DDBJ databases">
        <title>Microbial mats filling the niche in hypersaline microbial mats.</title>
        <authorList>
            <person name="Wong H.L."/>
            <person name="Macleod F.I."/>
            <person name="White R.A. III"/>
            <person name="Burns B.P."/>
        </authorList>
    </citation>
    <scope>NUCLEOTIDE SEQUENCE</scope>
    <source>
        <strain evidence="1">Bin_327</strain>
    </source>
</reference>
<dbReference type="EMBL" id="WJKJ01000345">
    <property type="protein sequence ID" value="MBD3365624.1"/>
    <property type="molecule type" value="Genomic_DNA"/>
</dbReference>
<proteinExistence type="predicted"/>
<gene>
    <name evidence="1" type="ORF">GF359_10465</name>
</gene>
<evidence type="ECO:0000313" key="1">
    <source>
        <dbReference type="EMBL" id="MBD3365624.1"/>
    </source>
</evidence>
<accession>A0A9D5QDG9</accession>
<dbReference type="PROSITE" id="PS51257">
    <property type="entry name" value="PROKAR_LIPOPROTEIN"/>
    <property type="match status" value="1"/>
</dbReference>
<dbReference type="Proteomes" id="UP000630660">
    <property type="component" value="Unassembled WGS sequence"/>
</dbReference>
<dbReference type="PANTHER" id="PTHR37953">
    <property type="entry name" value="UPF0127 PROTEIN MJ1496"/>
    <property type="match status" value="1"/>
</dbReference>